<evidence type="ECO:0000256" key="6">
    <source>
        <dbReference type="ARBA" id="ARBA00047561"/>
    </source>
</evidence>
<sequence length="303" mass="33552">MQYFPLFVDTQSLNVLIVGAGEVAARKLDLLARTKANIEVIAPNVSDEVLAYAEQGRITLTPRPVLESDIKDQALVYLATANAELNRQLAEVAKGKGVWANVVDDPRYCRFITPSIVDRGKLVIAISTAGSAPVYARDIRARLEAWLPQSLRPLFDFVAEKRLHVQSSVATGKERRLVWERFFQLNRDRFDEETAEHFEQALVGGSSKGDILLLSQDTDLELLPIGAMPLLQRIDKVLCDDELPPALLELIRRDASRAPMMSPSHLIEAYTHGSRLLIYGAPQQITQLKAAIPAAKHIQAGAL</sequence>
<evidence type="ECO:0000256" key="1">
    <source>
        <dbReference type="ARBA" id="ARBA00005010"/>
    </source>
</evidence>
<dbReference type="Gene3D" id="3.40.50.720">
    <property type="entry name" value="NAD(P)-binding Rossmann-like Domain"/>
    <property type="match status" value="1"/>
</dbReference>
<dbReference type="SUPFAM" id="SSF75615">
    <property type="entry name" value="Siroheme synthase middle domains-like"/>
    <property type="match status" value="1"/>
</dbReference>
<name>A0A917JRM9_9GAMM</name>
<dbReference type="Gene3D" id="3.30.160.110">
    <property type="entry name" value="Siroheme synthase, domain 2"/>
    <property type="match status" value="1"/>
</dbReference>
<dbReference type="Pfam" id="PF10414">
    <property type="entry name" value="CysG_dimeriser"/>
    <property type="match status" value="1"/>
</dbReference>
<gene>
    <name evidence="9" type="ORF">GCM10009332_20840</name>
</gene>
<dbReference type="InterPro" id="IPR028161">
    <property type="entry name" value="Met8-like"/>
</dbReference>
<dbReference type="PANTHER" id="PTHR35330">
    <property type="entry name" value="SIROHEME BIOSYNTHESIS PROTEIN MET8"/>
    <property type="match status" value="1"/>
</dbReference>
<dbReference type="NCBIfam" id="TIGR01470">
    <property type="entry name" value="cysG_Nterm"/>
    <property type="match status" value="1"/>
</dbReference>
<dbReference type="PANTHER" id="PTHR35330:SF1">
    <property type="entry name" value="SIROHEME BIOSYNTHESIS PROTEIN MET8"/>
    <property type="match status" value="1"/>
</dbReference>
<comment type="pathway">
    <text evidence="1">Porphyrin-containing compound metabolism; siroheme biosynthesis; sirohydrochlorin from precorrin-2: step 1/1.</text>
</comment>
<organism evidence="9 10">
    <name type="scientific">Shewanella gelidii</name>
    <dbReference type="NCBI Taxonomy" id="1642821"/>
    <lineage>
        <taxon>Bacteria</taxon>
        <taxon>Pseudomonadati</taxon>
        <taxon>Pseudomonadota</taxon>
        <taxon>Gammaproteobacteria</taxon>
        <taxon>Alteromonadales</taxon>
        <taxon>Shewanellaceae</taxon>
        <taxon>Shewanella</taxon>
    </lineage>
</organism>
<evidence type="ECO:0000259" key="7">
    <source>
        <dbReference type="Pfam" id="PF10414"/>
    </source>
</evidence>
<dbReference type="EC" id="1.3.1.76" evidence="2"/>
<evidence type="ECO:0000259" key="8">
    <source>
        <dbReference type="Pfam" id="PF14824"/>
    </source>
</evidence>
<reference evidence="9" key="2">
    <citation type="submission" date="2020-09" db="EMBL/GenBank/DDBJ databases">
        <authorList>
            <person name="Sun Q."/>
            <person name="Ohkuma M."/>
        </authorList>
    </citation>
    <scope>NUCLEOTIDE SEQUENCE</scope>
    <source>
        <strain evidence="9">JCM 30804</strain>
    </source>
</reference>
<dbReference type="GO" id="GO:0019354">
    <property type="term" value="P:siroheme biosynthetic process"/>
    <property type="evidence" value="ECO:0007669"/>
    <property type="project" value="InterPro"/>
</dbReference>
<feature type="domain" description="Sirohaem synthase dimerisation" evidence="7">
    <location>
        <begin position="151"/>
        <end position="184"/>
    </location>
</feature>
<dbReference type="GO" id="GO:0043115">
    <property type="term" value="F:precorrin-2 dehydrogenase activity"/>
    <property type="evidence" value="ECO:0007669"/>
    <property type="project" value="UniProtKB-EC"/>
</dbReference>
<evidence type="ECO:0000313" key="10">
    <source>
        <dbReference type="Proteomes" id="UP000613743"/>
    </source>
</evidence>
<keyword evidence="3" id="KW-0560">Oxidoreductase</keyword>
<dbReference type="Proteomes" id="UP000613743">
    <property type="component" value="Unassembled WGS sequence"/>
</dbReference>
<dbReference type="EMBL" id="BMPZ01000005">
    <property type="protein sequence ID" value="GGI83376.1"/>
    <property type="molecule type" value="Genomic_DNA"/>
</dbReference>
<accession>A0A917JRM9</accession>
<evidence type="ECO:0000256" key="4">
    <source>
        <dbReference type="ARBA" id="ARBA00023027"/>
    </source>
</evidence>
<comment type="catalytic activity">
    <reaction evidence="6">
        <text>precorrin-2 + NAD(+) = sirohydrochlorin + NADH + 2 H(+)</text>
        <dbReference type="Rhea" id="RHEA:15613"/>
        <dbReference type="ChEBI" id="CHEBI:15378"/>
        <dbReference type="ChEBI" id="CHEBI:57540"/>
        <dbReference type="ChEBI" id="CHEBI:57945"/>
        <dbReference type="ChEBI" id="CHEBI:58351"/>
        <dbReference type="ChEBI" id="CHEBI:58827"/>
        <dbReference type="EC" id="1.3.1.76"/>
    </reaction>
</comment>
<dbReference type="Pfam" id="PF13241">
    <property type="entry name" value="NAD_binding_7"/>
    <property type="match status" value="1"/>
</dbReference>
<keyword evidence="10" id="KW-1185">Reference proteome</keyword>
<dbReference type="AlphaFoldDB" id="A0A917JRM9"/>
<comment type="caution">
    <text evidence="9">The sequence shown here is derived from an EMBL/GenBank/DDBJ whole genome shotgun (WGS) entry which is preliminary data.</text>
</comment>
<feature type="domain" description="Siroheme synthase central" evidence="8">
    <location>
        <begin position="119"/>
        <end position="145"/>
    </location>
</feature>
<dbReference type="GO" id="GO:0004325">
    <property type="term" value="F:ferrochelatase activity"/>
    <property type="evidence" value="ECO:0007669"/>
    <property type="project" value="InterPro"/>
</dbReference>
<proteinExistence type="predicted"/>
<dbReference type="Pfam" id="PF14824">
    <property type="entry name" value="Sirohm_synth_M"/>
    <property type="match status" value="1"/>
</dbReference>
<dbReference type="SUPFAM" id="SSF51735">
    <property type="entry name" value="NAD(P)-binding Rossmann-fold domains"/>
    <property type="match status" value="1"/>
</dbReference>
<evidence type="ECO:0000256" key="2">
    <source>
        <dbReference type="ARBA" id="ARBA00012400"/>
    </source>
</evidence>
<keyword evidence="5" id="KW-0627">Porphyrin biosynthesis</keyword>
<protein>
    <recommendedName>
        <fullName evidence="2">precorrin-2 dehydrogenase</fullName>
        <ecNumber evidence="2">1.3.1.76</ecNumber>
    </recommendedName>
</protein>
<dbReference type="InterPro" id="IPR019478">
    <property type="entry name" value="Sirohaem_synthase_dimer_dom"/>
</dbReference>
<evidence type="ECO:0000256" key="3">
    <source>
        <dbReference type="ARBA" id="ARBA00023002"/>
    </source>
</evidence>
<reference evidence="9" key="1">
    <citation type="journal article" date="2014" name="Int. J. Syst. Evol. Microbiol.">
        <title>Complete genome sequence of Corynebacterium casei LMG S-19264T (=DSM 44701T), isolated from a smear-ripened cheese.</title>
        <authorList>
            <consortium name="US DOE Joint Genome Institute (JGI-PGF)"/>
            <person name="Walter F."/>
            <person name="Albersmeier A."/>
            <person name="Kalinowski J."/>
            <person name="Ruckert C."/>
        </authorList>
    </citation>
    <scope>NUCLEOTIDE SEQUENCE</scope>
    <source>
        <strain evidence="9">JCM 30804</strain>
    </source>
</reference>
<dbReference type="RefSeq" id="WP_188920618.1">
    <property type="nucleotide sequence ID" value="NZ_BMPZ01000005.1"/>
</dbReference>
<keyword evidence="4" id="KW-0520">NAD</keyword>
<dbReference type="InterPro" id="IPR036291">
    <property type="entry name" value="NAD(P)-bd_dom_sf"/>
</dbReference>
<evidence type="ECO:0000256" key="5">
    <source>
        <dbReference type="ARBA" id="ARBA00023244"/>
    </source>
</evidence>
<evidence type="ECO:0000313" key="9">
    <source>
        <dbReference type="EMBL" id="GGI83376.1"/>
    </source>
</evidence>
<dbReference type="InterPro" id="IPR006367">
    <property type="entry name" value="Sirohaem_synthase_N"/>
</dbReference>
<dbReference type="InterPro" id="IPR028281">
    <property type="entry name" value="Sirohaem_synthase_central"/>
</dbReference>